<evidence type="ECO:0000256" key="1">
    <source>
        <dbReference type="ARBA" id="ARBA00000799"/>
    </source>
</evidence>
<feature type="domain" description="Chorismate-utilising enzyme C-terminal" evidence="6">
    <location>
        <begin position="96"/>
        <end position="342"/>
    </location>
</feature>
<evidence type="ECO:0000256" key="5">
    <source>
        <dbReference type="ARBA" id="ARBA00041564"/>
    </source>
</evidence>
<evidence type="ECO:0000313" key="8">
    <source>
        <dbReference type="Proteomes" id="UP000182771"/>
    </source>
</evidence>
<evidence type="ECO:0000259" key="6">
    <source>
        <dbReference type="Pfam" id="PF00425"/>
    </source>
</evidence>
<dbReference type="InterPro" id="IPR004561">
    <property type="entry name" value="IsoChor_synthase"/>
</dbReference>
<comment type="catalytic activity">
    <reaction evidence="1">
        <text>chorismate = isochorismate</text>
        <dbReference type="Rhea" id="RHEA:18985"/>
        <dbReference type="ChEBI" id="CHEBI:29748"/>
        <dbReference type="ChEBI" id="CHEBI:29780"/>
        <dbReference type="EC" id="5.4.4.2"/>
    </reaction>
</comment>
<proteinExistence type="inferred from homology"/>
<dbReference type="Proteomes" id="UP000182771">
    <property type="component" value="Unassembled WGS sequence"/>
</dbReference>
<dbReference type="EMBL" id="FNND01000008">
    <property type="protein sequence ID" value="SDX08163.1"/>
    <property type="molecule type" value="Genomic_DNA"/>
</dbReference>
<dbReference type="PANTHER" id="PTHR42839:SF2">
    <property type="entry name" value="ISOCHORISMATE SYNTHASE ENTC"/>
    <property type="match status" value="1"/>
</dbReference>
<dbReference type="InterPro" id="IPR015890">
    <property type="entry name" value="Chorismate_C"/>
</dbReference>
<reference evidence="7 8" key="1">
    <citation type="submission" date="2016-10" db="EMBL/GenBank/DDBJ databases">
        <authorList>
            <person name="Varghese N."/>
            <person name="Submissions S."/>
        </authorList>
    </citation>
    <scope>NUCLEOTIDE SEQUENCE [LARGE SCALE GENOMIC DNA]</scope>
    <source>
        <strain evidence="7 8">DSM 11449</strain>
    </source>
</reference>
<dbReference type="InterPro" id="IPR005801">
    <property type="entry name" value="ADC_synthase"/>
</dbReference>
<evidence type="ECO:0000256" key="4">
    <source>
        <dbReference type="ARBA" id="ARBA00023235"/>
    </source>
</evidence>
<gene>
    <name evidence="7" type="ORF">SAMN05444420_1083</name>
</gene>
<dbReference type="AlphaFoldDB" id="A0A1H2YSG9"/>
<protein>
    <recommendedName>
        <fullName evidence="3">isochorismate synthase</fullName>
        <ecNumber evidence="3">5.4.4.2</ecNumber>
    </recommendedName>
    <alternativeName>
        <fullName evidence="5">Isochorismate mutase</fullName>
    </alternativeName>
</protein>
<dbReference type="Gene3D" id="3.60.120.10">
    <property type="entry name" value="Anthranilate synthase"/>
    <property type="match status" value="1"/>
</dbReference>
<dbReference type="EC" id="5.4.4.2" evidence="3"/>
<comment type="similarity">
    <text evidence="2">Belongs to the isochorismate synthase family.</text>
</comment>
<keyword evidence="8" id="KW-1185">Reference proteome</keyword>
<dbReference type="OrthoDB" id="9806579at2"/>
<organism evidence="7 8">
    <name type="scientific">Capnocytophaga granulosa</name>
    <dbReference type="NCBI Taxonomy" id="45242"/>
    <lineage>
        <taxon>Bacteria</taxon>
        <taxon>Pseudomonadati</taxon>
        <taxon>Bacteroidota</taxon>
        <taxon>Flavobacteriia</taxon>
        <taxon>Flavobacteriales</taxon>
        <taxon>Flavobacteriaceae</taxon>
        <taxon>Capnocytophaga</taxon>
    </lineage>
</organism>
<dbReference type="GO" id="GO:0008909">
    <property type="term" value="F:isochorismate synthase activity"/>
    <property type="evidence" value="ECO:0007669"/>
    <property type="project" value="UniProtKB-EC"/>
</dbReference>
<dbReference type="RefSeq" id="WP_016421086.1">
    <property type="nucleotide sequence ID" value="NZ_FNND01000008.1"/>
</dbReference>
<keyword evidence="4" id="KW-0413">Isomerase</keyword>
<sequence length="351" mass="39727">MNQSKEEFLEKAKEVALRGLPFALFSYPNSADIHLIYQNDDTLYTTNLCEGDGFIMCPFYGGTPLLLKQEHHLTTPLFSVEKPILSADLIPTQGDREHYHTLFQKALKAIEGHTLEKVVLSRRIAYQGNQKSLLTYFQDLKALYPTAFCYAFSHPKVGRWLAATPETLIKVVGDTLCTMSLAGTKPFVEGKSPLWTEKEYREQKIVTDTITQVLHPLTTDLSIGKVHEVRAGRLWHLCTEITAKITSNTPIQEIVQRLHPTPAVCGFPTDKARNFLLENEGYPREFYAGYCGLTHWGAHRSIDLFVNLRCAQLTQKEIFVYVGGGVNSGSQEESEWQETENKAQTMLRVLQ</sequence>
<dbReference type="GeneID" id="85016069"/>
<comment type="caution">
    <text evidence="7">The sequence shown here is derived from an EMBL/GenBank/DDBJ whole genome shotgun (WGS) entry which is preliminary data.</text>
</comment>
<evidence type="ECO:0000256" key="3">
    <source>
        <dbReference type="ARBA" id="ARBA00012824"/>
    </source>
</evidence>
<dbReference type="SUPFAM" id="SSF56322">
    <property type="entry name" value="ADC synthase"/>
    <property type="match status" value="1"/>
</dbReference>
<evidence type="ECO:0000313" key="7">
    <source>
        <dbReference type="EMBL" id="SDX08163.1"/>
    </source>
</evidence>
<dbReference type="NCBIfam" id="TIGR00543">
    <property type="entry name" value="isochor_syn"/>
    <property type="match status" value="1"/>
</dbReference>
<dbReference type="Pfam" id="PF00425">
    <property type="entry name" value="Chorismate_bind"/>
    <property type="match status" value="1"/>
</dbReference>
<evidence type="ECO:0000256" key="2">
    <source>
        <dbReference type="ARBA" id="ARBA00005297"/>
    </source>
</evidence>
<dbReference type="PANTHER" id="PTHR42839">
    <property type="entry name" value="ISOCHORISMATE SYNTHASE ENTC"/>
    <property type="match status" value="1"/>
</dbReference>
<accession>A0A1H2YSG9</accession>
<name>A0A1H2YSG9_9FLAO</name>